<dbReference type="InterPro" id="IPR020843">
    <property type="entry name" value="ER"/>
</dbReference>
<dbReference type="SUPFAM" id="SSF51735">
    <property type="entry name" value="NAD(P)-binding Rossmann-fold domains"/>
    <property type="match status" value="1"/>
</dbReference>
<dbReference type="SMART" id="SM00829">
    <property type="entry name" value="PKS_ER"/>
    <property type="match status" value="1"/>
</dbReference>
<evidence type="ECO:0000313" key="5">
    <source>
        <dbReference type="Proteomes" id="UP000479526"/>
    </source>
</evidence>
<dbReference type="PROSITE" id="PS01162">
    <property type="entry name" value="QOR_ZETA_CRYSTAL"/>
    <property type="match status" value="1"/>
</dbReference>
<dbReference type="Gene3D" id="3.40.50.720">
    <property type="entry name" value="NAD(P)-binding Rossmann-like Domain"/>
    <property type="match status" value="1"/>
</dbReference>
<accession>A0A7C9JHS4</accession>
<sequence length="301" mass="30579">MTTHAVMVTRFGGPDVLELVETPDPAPGDGQTLVEVEASDTLLLETVVRSGLGRDFWPIRPPYVPGGGVAGWDPDGRRVAGYTNGYGGYASKAVATSVVEVPGGVSLQAAAALLHDATTALALFEAARIGPSDTVLVVGASGGLGVLEIQLARARGAKVIAVARAAKLARVEEFGADVLVDAADPEWPRADVVLDNVGGALGARAVPLVNPGGRFSAHGAAGGAFTTVDRPDVAATGIEVAQLSADDRVRHLTEALRLTAEGTLRPAVGQTFPLAEAASAHAAMEARLVFGKTLLTGTLGG</sequence>
<evidence type="ECO:0000256" key="2">
    <source>
        <dbReference type="ARBA" id="ARBA00023002"/>
    </source>
</evidence>
<evidence type="ECO:0000313" key="4">
    <source>
        <dbReference type="EMBL" id="NAS26921.1"/>
    </source>
</evidence>
<dbReference type="PANTHER" id="PTHR48106">
    <property type="entry name" value="QUINONE OXIDOREDUCTASE PIG3-RELATED"/>
    <property type="match status" value="1"/>
</dbReference>
<evidence type="ECO:0000256" key="1">
    <source>
        <dbReference type="ARBA" id="ARBA00022857"/>
    </source>
</evidence>
<comment type="caution">
    <text evidence="4">The sequence shown here is derived from an EMBL/GenBank/DDBJ whole genome shotgun (WGS) entry which is preliminary data.</text>
</comment>
<feature type="domain" description="Enoyl reductase (ER)" evidence="3">
    <location>
        <begin position="12"/>
        <end position="295"/>
    </location>
</feature>
<dbReference type="EMBL" id="WXEW01000012">
    <property type="protein sequence ID" value="NAS26921.1"/>
    <property type="molecule type" value="Genomic_DNA"/>
</dbReference>
<dbReference type="AlphaFoldDB" id="A0A7C9JHS4"/>
<dbReference type="Gene3D" id="3.90.180.10">
    <property type="entry name" value="Medium-chain alcohol dehydrogenases, catalytic domain"/>
    <property type="match status" value="1"/>
</dbReference>
<dbReference type="RefSeq" id="WP_161483884.1">
    <property type="nucleotide sequence ID" value="NZ_WXEW01000012.1"/>
</dbReference>
<dbReference type="SUPFAM" id="SSF50129">
    <property type="entry name" value="GroES-like"/>
    <property type="match status" value="1"/>
</dbReference>
<dbReference type="GO" id="GO:0070402">
    <property type="term" value="F:NADPH binding"/>
    <property type="evidence" value="ECO:0007669"/>
    <property type="project" value="TreeGrafter"/>
</dbReference>
<dbReference type="GO" id="GO:0016651">
    <property type="term" value="F:oxidoreductase activity, acting on NAD(P)H"/>
    <property type="evidence" value="ECO:0007669"/>
    <property type="project" value="TreeGrafter"/>
</dbReference>
<dbReference type="PANTHER" id="PTHR48106:SF18">
    <property type="entry name" value="QUINONE OXIDOREDUCTASE PIG3"/>
    <property type="match status" value="1"/>
</dbReference>
<proteinExistence type="predicted"/>
<keyword evidence="2" id="KW-0560">Oxidoreductase</keyword>
<dbReference type="InterPro" id="IPR036291">
    <property type="entry name" value="NAD(P)-bd_dom_sf"/>
</dbReference>
<keyword evidence="5" id="KW-1185">Reference proteome</keyword>
<keyword evidence="1" id="KW-0521">NADP</keyword>
<name>A0A7C9JHS4_9ACTN</name>
<dbReference type="Pfam" id="PF13602">
    <property type="entry name" value="ADH_zinc_N_2"/>
    <property type="match status" value="1"/>
</dbReference>
<dbReference type="GO" id="GO:0008270">
    <property type="term" value="F:zinc ion binding"/>
    <property type="evidence" value="ECO:0007669"/>
    <property type="project" value="InterPro"/>
</dbReference>
<organism evidence="4 5">
    <name type="scientific">Herbidospora solisilvae</name>
    <dbReference type="NCBI Taxonomy" id="2696284"/>
    <lineage>
        <taxon>Bacteria</taxon>
        <taxon>Bacillati</taxon>
        <taxon>Actinomycetota</taxon>
        <taxon>Actinomycetes</taxon>
        <taxon>Streptosporangiales</taxon>
        <taxon>Streptosporangiaceae</taxon>
        <taxon>Herbidospora</taxon>
    </lineage>
</organism>
<gene>
    <name evidence="4" type="ORF">GT755_35290</name>
</gene>
<dbReference type="InterPro" id="IPR011032">
    <property type="entry name" value="GroES-like_sf"/>
</dbReference>
<protein>
    <submittedName>
        <fullName evidence="4">Zinc-binding dehydrogenase</fullName>
    </submittedName>
</protein>
<evidence type="ECO:0000259" key="3">
    <source>
        <dbReference type="SMART" id="SM00829"/>
    </source>
</evidence>
<dbReference type="Proteomes" id="UP000479526">
    <property type="component" value="Unassembled WGS sequence"/>
</dbReference>
<dbReference type="InterPro" id="IPR002364">
    <property type="entry name" value="Quin_OxRdtase/zeta-crystal_CS"/>
</dbReference>
<reference evidence="4 5" key="1">
    <citation type="submission" date="2020-01" db="EMBL/GenBank/DDBJ databases">
        <title>Herbidospora sp. NEAU-GS84 nov., a novel actinomycete isolated from soil.</title>
        <authorList>
            <person name="Han L."/>
        </authorList>
    </citation>
    <scope>NUCLEOTIDE SEQUENCE [LARGE SCALE GENOMIC DNA]</scope>
    <source>
        <strain evidence="4 5">NEAU-GS84</strain>
    </source>
</reference>